<evidence type="ECO:0000259" key="1">
    <source>
        <dbReference type="PROSITE" id="PS51819"/>
    </source>
</evidence>
<proteinExistence type="predicted"/>
<organism evidence="2 3">
    <name type="scientific">Vibrio gazogenes DSM 21264 = NBRC 103151</name>
    <dbReference type="NCBI Taxonomy" id="1123492"/>
    <lineage>
        <taxon>Bacteria</taxon>
        <taxon>Pseudomonadati</taxon>
        <taxon>Pseudomonadota</taxon>
        <taxon>Gammaproteobacteria</taxon>
        <taxon>Vibrionales</taxon>
        <taxon>Vibrionaceae</taxon>
        <taxon>Vibrio</taxon>
    </lineage>
</organism>
<dbReference type="InterPro" id="IPR037523">
    <property type="entry name" value="VOC_core"/>
</dbReference>
<dbReference type="InterPro" id="IPR029068">
    <property type="entry name" value="Glyas_Bleomycin-R_OHBP_Dase"/>
</dbReference>
<dbReference type="CDD" id="cd06587">
    <property type="entry name" value="VOC"/>
    <property type="match status" value="1"/>
</dbReference>
<sequence>MIHLEHVNLVVRKDDIPAMLKFYQAVFPHWHIRDQGVSDWYGKARTWLHFGDDYQYLAISDNGEGENRDLTGHQVGLAHFAYVTNNLDAVITRLTDAGFDIAKDGAAHPHRKNIYFIDPAGFEIEFVEYMSDIVSERNSTI</sequence>
<dbReference type="InterPro" id="IPR004360">
    <property type="entry name" value="Glyas_Fos-R_dOase_dom"/>
</dbReference>
<keyword evidence="3" id="KW-1185">Reference proteome</keyword>
<reference evidence="3" key="1">
    <citation type="submission" date="2016-11" db="EMBL/GenBank/DDBJ databases">
        <authorList>
            <person name="Varghese N."/>
            <person name="Submissions S."/>
        </authorList>
    </citation>
    <scope>NUCLEOTIDE SEQUENCE [LARGE SCALE GENOMIC DNA]</scope>
    <source>
        <strain evidence="3">DSM 21264</strain>
    </source>
</reference>
<protein>
    <submittedName>
        <fullName evidence="2">Glyoxalase-like domain-containing protein</fullName>
    </submittedName>
</protein>
<dbReference type="PROSITE" id="PS51819">
    <property type="entry name" value="VOC"/>
    <property type="match status" value="1"/>
</dbReference>
<evidence type="ECO:0000313" key="3">
    <source>
        <dbReference type="Proteomes" id="UP000184159"/>
    </source>
</evidence>
<dbReference type="Gene3D" id="3.10.180.10">
    <property type="entry name" value="2,3-Dihydroxybiphenyl 1,2-Dioxygenase, domain 1"/>
    <property type="match status" value="1"/>
</dbReference>
<dbReference type="Proteomes" id="UP000184159">
    <property type="component" value="Unassembled WGS sequence"/>
</dbReference>
<feature type="domain" description="VOC" evidence="1">
    <location>
        <begin position="3"/>
        <end position="129"/>
    </location>
</feature>
<dbReference type="SUPFAM" id="SSF54593">
    <property type="entry name" value="Glyoxalase/Bleomycin resistance protein/Dihydroxybiphenyl dioxygenase"/>
    <property type="match status" value="1"/>
</dbReference>
<dbReference type="EMBL" id="FQUH01000002">
    <property type="protein sequence ID" value="SHE65504.1"/>
    <property type="molecule type" value="Genomic_DNA"/>
</dbReference>
<dbReference type="AlphaFoldDB" id="A0A1M4V975"/>
<dbReference type="RefSeq" id="WP_072955482.1">
    <property type="nucleotide sequence ID" value="NZ_FQUH01000002.1"/>
</dbReference>
<gene>
    <name evidence="2" type="ORF">SAMN02745781_00659</name>
</gene>
<dbReference type="Pfam" id="PF00903">
    <property type="entry name" value="Glyoxalase"/>
    <property type="match status" value="1"/>
</dbReference>
<accession>A0A1M4V975</accession>
<name>A0A1M4V975_VIBGA</name>
<evidence type="ECO:0000313" key="2">
    <source>
        <dbReference type="EMBL" id="SHE65504.1"/>
    </source>
</evidence>